<dbReference type="Pfam" id="PF10055">
    <property type="entry name" value="DUF2292"/>
    <property type="match status" value="1"/>
</dbReference>
<evidence type="ECO:0000313" key="2">
    <source>
        <dbReference type="Proteomes" id="UP000275199"/>
    </source>
</evidence>
<dbReference type="RefSeq" id="WP_123889558.1">
    <property type="nucleotide sequence ID" value="NZ_RKKU01000011.1"/>
</dbReference>
<reference evidence="1 2" key="1">
    <citation type="submission" date="2018-11" db="EMBL/GenBank/DDBJ databases">
        <authorList>
            <person name="Jang G.I."/>
            <person name="Hwang C.Y."/>
        </authorList>
    </citation>
    <scope>NUCLEOTIDE SEQUENCE [LARGE SCALE GENOMIC DNA]</scope>
    <source>
        <strain evidence="1 2">SSM26</strain>
    </source>
</reference>
<proteinExistence type="predicted"/>
<name>A0ABX9XHK3_9PSED</name>
<protein>
    <submittedName>
        <fullName evidence="1">DUF2292 domain-containing protein</fullName>
    </submittedName>
</protein>
<accession>A0ABX9XHK3</accession>
<gene>
    <name evidence="1" type="ORF">EF096_10380</name>
</gene>
<dbReference type="InterPro" id="IPR018743">
    <property type="entry name" value="DUF2292"/>
</dbReference>
<evidence type="ECO:0000313" key="1">
    <source>
        <dbReference type="EMBL" id="ROZ84397.1"/>
    </source>
</evidence>
<dbReference type="Proteomes" id="UP000275199">
    <property type="component" value="Unassembled WGS sequence"/>
</dbReference>
<organism evidence="1 2">
    <name type="scientific">Pseudomonas neustonica</name>
    <dbReference type="NCBI Taxonomy" id="2487346"/>
    <lineage>
        <taxon>Bacteria</taxon>
        <taxon>Pseudomonadati</taxon>
        <taxon>Pseudomonadota</taxon>
        <taxon>Gammaproteobacteria</taxon>
        <taxon>Pseudomonadales</taxon>
        <taxon>Pseudomonadaceae</taxon>
        <taxon>Pseudomonas</taxon>
    </lineage>
</organism>
<comment type="caution">
    <text evidence="1">The sequence shown here is derived from an EMBL/GenBank/DDBJ whole genome shotgun (WGS) entry which is preliminary data.</text>
</comment>
<dbReference type="EMBL" id="RKKU01000011">
    <property type="protein sequence ID" value="ROZ84397.1"/>
    <property type="molecule type" value="Genomic_DNA"/>
</dbReference>
<keyword evidence="2" id="KW-1185">Reference proteome</keyword>
<sequence>MTATNKLNAGADDPQVIALITDALRSIQFGALEITLHNGQVVQIERKEKVRFQPPARSS</sequence>